<comment type="caution">
    <text evidence="1">The sequence shown here is derived from an EMBL/GenBank/DDBJ whole genome shotgun (WGS) entry which is preliminary data.</text>
</comment>
<accession>A0A062V4I1</accession>
<name>A0A062V4I1_9EURY</name>
<dbReference type="EMBL" id="JMIY01000005">
    <property type="protein sequence ID" value="KCZ71498.1"/>
    <property type="molecule type" value="Genomic_DNA"/>
</dbReference>
<dbReference type="InterPro" id="IPR013762">
    <property type="entry name" value="Integrase-like_cat_sf"/>
</dbReference>
<dbReference type="Gene3D" id="1.10.443.10">
    <property type="entry name" value="Intergrase catalytic core"/>
    <property type="match status" value="1"/>
</dbReference>
<dbReference type="AlphaFoldDB" id="A0A062V4I1"/>
<gene>
    <name evidence="1" type="ORF">ANME2D_02229</name>
</gene>
<evidence type="ECO:0000313" key="1">
    <source>
        <dbReference type="EMBL" id="KCZ71498.1"/>
    </source>
</evidence>
<keyword evidence="2" id="KW-1185">Reference proteome</keyword>
<dbReference type="Proteomes" id="UP000027153">
    <property type="component" value="Unassembled WGS sequence"/>
</dbReference>
<protein>
    <submittedName>
        <fullName evidence="1">Uncharacterized protein</fullName>
    </submittedName>
</protein>
<dbReference type="GO" id="GO:0003677">
    <property type="term" value="F:DNA binding"/>
    <property type="evidence" value="ECO:0007669"/>
    <property type="project" value="InterPro"/>
</dbReference>
<sequence>MNRNTVTHLFKEIADKTGIDISAQTLRSVFTREMSLKGVQDRYVDAFYGRTPQSVLETFNIYVLVIMHLPIEFIGTSTPYHDLYQERMSLISLVCAVFMSAASCFSSSRSAF</sequence>
<proteinExistence type="predicted"/>
<dbReference type="GO" id="GO:0015074">
    <property type="term" value="P:DNA integration"/>
    <property type="evidence" value="ECO:0007669"/>
    <property type="project" value="InterPro"/>
</dbReference>
<reference evidence="1 2" key="1">
    <citation type="journal article" date="2013" name="Nature">
        <title>Anaerobic oxidation of methane coupled to nitrate reduction in a novel archaeal lineage.</title>
        <authorList>
            <person name="Haroon M.F."/>
            <person name="Hu S."/>
            <person name="Shi Y."/>
            <person name="Imelfort M."/>
            <person name="Keller J."/>
            <person name="Hugenholtz P."/>
            <person name="Yuan Z."/>
            <person name="Tyson G.W."/>
        </authorList>
    </citation>
    <scope>NUCLEOTIDE SEQUENCE [LARGE SCALE GENOMIC DNA]</scope>
    <source>
        <strain evidence="1 2">ANME-2d</strain>
    </source>
</reference>
<organism evidence="1 2">
    <name type="scientific">Candidatus Methanoperedens nitratireducens</name>
    <dbReference type="NCBI Taxonomy" id="1392998"/>
    <lineage>
        <taxon>Archaea</taxon>
        <taxon>Methanobacteriati</taxon>
        <taxon>Methanobacteriota</taxon>
        <taxon>Stenosarchaea group</taxon>
        <taxon>Methanomicrobia</taxon>
        <taxon>Methanosarcinales</taxon>
        <taxon>ANME-2 cluster</taxon>
        <taxon>Candidatus Methanoperedentaceae</taxon>
        <taxon>Candidatus Methanoperedens</taxon>
    </lineage>
</organism>
<dbReference type="GO" id="GO:0006310">
    <property type="term" value="P:DNA recombination"/>
    <property type="evidence" value="ECO:0007669"/>
    <property type="project" value="InterPro"/>
</dbReference>
<evidence type="ECO:0000313" key="2">
    <source>
        <dbReference type="Proteomes" id="UP000027153"/>
    </source>
</evidence>